<comment type="caution">
    <text evidence="1">The sequence shown here is derived from an EMBL/GenBank/DDBJ whole genome shotgun (WGS) entry which is preliminary data.</text>
</comment>
<reference evidence="1" key="1">
    <citation type="submission" date="2021-02" db="EMBL/GenBank/DDBJ databases">
        <authorList>
            <person name="Nowell W R."/>
        </authorList>
    </citation>
    <scope>NUCLEOTIDE SEQUENCE</scope>
</reference>
<dbReference type="AlphaFoldDB" id="A0A815LB34"/>
<dbReference type="Proteomes" id="UP000663852">
    <property type="component" value="Unassembled WGS sequence"/>
</dbReference>
<name>A0A815LB34_ADIRI</name>
<proteinExistence type="predicted"/>
<evidence type="ECO:0000313" key="1">
    <source>
        <dbReference type="EMBL" id="CAF1407570.1"/>
    </source>
</evidence>
<evidence type="ECO:0000313" key="2">
    <source>
        <dbReference type="Proteomes" id="UP000663852"/>
    </source>
</evidence>
<protein>
    <submittedName>
        <fullName evidence="1">Uncharacterized protein</fullName>
    </submittedName>
</protein>
<organism evidence="1 2">
    <name type="scientific">Adineta ricciae</name>
    <name type="common">Rotifer</name>
    <dbReference type="NCBI Taxonomy" id="249248"/>
    <lineage>
        <taxon>Eukaryota</taxon>
        <taxon>Metazoa</taxon>
        <taxon>Spiralia</taxon>
        <taxon>Gnathifera</taxon>
        <taxon>Rotifera</taxon>
        <taxon>Eurotatoria</taxon>
        <taxon>Bdelloidea</taxon>
        <taxon>Adinetida</taxon>
        <taxon>Adinetidae</taxon>
        <taxon>Adineta</taxon>
    </lineage>
</organism>
<sequence>MDEGLLEIKLRGNGKNGLGDILGYNGTADFNVSSRRNDRRGIIFSNMNDIQDAISSVVVIKRLIIQYYKNLYENTD</sequence>
<gene>
    <name evidence="1" type="ORF">EDS130_LOCUS36472</name>
</gene>
<dbReference type="EMBL" id="CAJNOJ010000340">
    <property type="protein sequence ID" value="CAF1407570.1"/>
    <property type="molecule type" value="Genomic_DNA"/>
</dbReference>
<accession>A0A815LB34</accession>